<organism evidence="1 2">
    <name type="scientific">Meloidogyne enterolobii</name>
    <name type="common">Root-knot nematode worm</name>
    <name type="synonym">Meloidogyne mayaguensis</name>
    <dbReference type="NCBI Taxonomy" id="390850"/>
    <lineage>
        <taxon>Eukaryota</taxon>
        <taxon>Metazoa</taxon>
        <taxon>Ecdysozoa</taxon>
        <taxon>Nematoda</taxon>
        <taxon>Chromadorea</taxon>
        <taxon>Rhabditida</taxon>
        <taxon>Tylenchina</taxon>
        <taxon>Tylenchomorpha</taxon>
        <taxon>Tylenchoidea</taxon>
        <taxon>Meloidogynidae</taxon>
        <taxon>Meloidogyninae</taxon>
        <taxon>Meloidogyne</taxon>
    </lineage>
</organism>
<accession>A0ACB0ZP97</accession>
<comment type="caution">
    <text evidence="1">The sequence shown here is derived from an EMBL/GenBank/DDBJ whole genome shotgun (WGS) entry which is preliminary data.</text>
</comment>
<name>A0ACB0ZP97_MELEN</name>
<evidence type="ECO:0000313" key="1">
    <source>
        <dbReference type="EMBL" id="CAK5080929.1"/>
    </source>
</evidence>
<evidence type="ECO:0000313" key="2">
    <source>
        <dbReference type="Proteomes" id="UP001497535"/>
    </source>
</evidence>
<protein>
    <submittedName>
        <fullName evidence="1">Uncharacterized protein</fullName>
    </submittedName>
</protein>
<keyword evidence="2" id="KW-1185">Reference proteome</keyword>
<sequence>MIGNMSKEDEKEDEAGFNIKVNGEILLFNESIIYTFMPLWMINRVSVCFVIIFETPML</sequence>
<dbReference type="Proteomes" id="UP001497535">
    <property type="component" value="Unassembled WGS sequence"/>
</dbReference>
<dbReference type="EMBL" id="CAVMJV010000042">
    <property type="protein sequence ID" value="CAK5080929.1"/>
    <property type="molecule type" value="Genomic_DNA"/>
</dbReference>
<gene>
    <name evidence="1" type="ORF">MENTE1834_LOCUS28137</name>
</gene>
<proteinExistence type="predicted"/>
<reference evidence="1" key="1">
    <citation type="submission" date="2023-11" db="EMBL/GenBank/DDBJ databases">
        <authorList>
            <person name="Poullet M."/>
        </authorList>
    </citation>
    <scope>NUCLEOTIDE SEQUENCE</scope>
    <source>
        <strain evidence="1">E1834</strain>
    </source>
</reference>